<protein>
    <submittedName>
        <fullName evidence="1">Uncharacterized protein</fullName>
    </submittedName>
</protein>
<dbReference type="VEuPathDB" id="FungiDB:RhiirA1_426333"/>
<proteinExistence type="predicted"/>
<evidence type="ECO:0000313" key="1">
    <source>
        <dbReference type="EMBL" id="CAB5366994.1"/>
    </source>
</evidence>
<accession>A0A2I1FB06</accession>
<evidence type="ECO:0000313" key="2">
    <source>
        <dbReference type="Proteomes" id="UP000684084"/>
    </source>
</evidence>
<name>A0A2I1FB06_9GLOM</name>
<dbReference type="VEuPathDB" id="FungiDB:FUN_019807"/>
<reference evidence="1" key="1">
    <citation type="submission" date="2020-05" db="EMBL/GenBank/DDBJ databases">
        <authorList>
            <person name="Rincon C."/>
            <person name="Sanders R I."/>
            <person name="Robbins C."/>
            <person name="Chaturvedi A."/>
        </authorList>
    </citation>
    <scope>NUCLEOTIDE SEQUENCE</scope>
    <source>
        <strain evidence="1">CHB12</strain>
    </source>
</reference>
<gene>
    <name evidence="1" type="ORF">CHRIB12_LOCUS11106</name>
</gene>
<dbReference type="VEuPathDB" id="FungiDB:RhiirFUN_018698"/>
<dbReference type="SMR" id="A0A2I1FB06"/>
<dbReference type="Proteomes" id="UP000684084">
    <property type="component" value="Unassembled WGS sequence"/>
</dbReference>
<comment type="caution">
    <text evidence="1">The sequence shown here is derived from an EMBL/GenBank/DDBJ whole genome shotgun (WGS) entry which is preliminary data.</text>
</comment>
<dbReference type="EMBL" id="CAGKOT010000023">
    <property type="protein sequence ID" value="CAB5366994.1"/>
    <property type="molecule type" value="Genomic_DNA"/>
</dbReference>
<dbReference type="OrthoDB" id="2422232at2759"/>
<sequence length="154" mass="17656">MSLTILRNKSLNLCVLLNVISLFFILPSTVICDGDVDNMRNVTNDNNNHAITTSETKEEKQEELVDNTIVQVSVAIMYILFGIILFVIIKTIVDRRKRKNARKNAINDLEMGSDLKKGYDLKMGYYYEKDDDLKKDMKNEIIKPPPAVIPFTKK</sequence>
<dbReference type="AlphaFoldDB" id="A0A2I1FB06"/>
<organism evidence="1 2">
    <name type="scientific">Rhizophagus irregularis</name>
    <dbReference type="NCBI Taxonomy" id="588596"/>
    <lineage>
        <taxon>Eukaryota</taxon>
        <taxon>Fungi</taxon>
        <taxon>Fungi incertae sedis</taxon>
        <taxon>Mucoromycota</taxon>
        <taxon>Glomeromycotina</taxon>
        <taxon>Glomeromycetes</taxon>
        <taxon>Glomerales</taxon>
        <taxon>Glomeraceae</taxon>
        <taxon>Rhizophagus</taxon>
    </lineage>
</organism>